<dbReference type="RefSeq" id="WP_175383508.1">
    <property type="nucleotide sequence ID" value="NZ_CBCRYD010000038.1"/>
</dbReference>
<name>A0ABX2MV46_9BACL</name>
<keyword evidence="8" id="KW-1185">Reference proteome</keyword>
<evidence type="ECO:0000259" key="6">
    <source>
        <dbReference type="Pfam" id="PF00413"/>
    </source>
</evidence>
<dbReference type="SUPFAM" id="SSF55486">
    <property type="entry name" value="Metalloproteases ('zincins'), catalytic domain"/>
    <property type="match status" value="1"/>
</dbReference>
<evidence type="ECO:0000313" key="7">
    <source>
        <dbReference type="EMBL" id="NUU57956.1"/>
    </source>
</evidence>
<evidence type="ECO:0000256" key="4">
    <source>
        <dbReference type="ARBA" id="ARBA00022833"/>
    </source>
</evidence>
<keyword evidence="5" id="KW-0732">Signal</keyword>
<dbReference type="InterPro" id="IPR001818">
    <property type="entry name" value="Pept_M10_metallopeptidase"/>
</dbReference>
<keyword evidence="4" id="KW-0862">Zinc</keyword>
<accession>A0ABX2MV46</accession>
<proteinExistence type="predicted"/>
<gene>
    <name evidence="7" type="ORF">HP548_28145</name>
</gene>
<sequence>MSKKQLKKPLIIAGSLLLLMSSAGTSFAAYSHDLYPNYWPQGRSSVTYSVQSTFDSTTKTQMQTAMSQWNNALPSGSFLYKSASDTNDSTPSQNNINTITKYPYGADGFTGEHVPYLNSAGKVIESDIRINSSHNWSNSPKPNYRDIQSTMTHEFGHSLRVGHSPIYEDTMFGEGSLNTDYKRTLTTADREAAQASVSRWLTNSLRTNDDESSNSDLSDKVVVHSEAEVIQFDKNQLVNEADVIVSGTVISQEVKKDFEGFPVTDTTIRVQTVYKGEPGETVTIRVKGGETDNMIYTLNEEASPTFKIGEEAIVFLTGNKGSRPDKNDFGYYLVGQAQGKFDSGIQSQSQGVVKNSTDTHSLDLNNIQNEINLIEKYNKLNNIPKLYLPEGQESNI</sequence>
<evidence type="ECO:0000256" key="1">
    <source>
        <dbReference type="ARBA" id="ARBA00022670"/>
    </source>
</evidence>
<evidence type="ECO:0000256" key="5">
    <source>
        <dbReference type="SAM" id="SignalP"/>
    </source>
</evidence>
<feature type="domain" description="Peptidase M10 metallopeptidase" evidence="6">
    <location>
        <begin position="44"/>
        <end position="194"/>
    </location>
</feature>
<keyword evidence="1" id="KW-0645">Protease</keyword>
<organism evidence="7 8">
    <name type="scientific">Paenibacillus taichungensis</name>
    <dbReference type="NCBI Taxonomy" id="484184"/>
    <lineage>
        <taxon>Bacteria</taxon>
        <taxon>Bacillati</taxon>
        <taxon>Bacillota</taxon>
        <taxon>Bacilli</taxon>
        <taxon>Bacillales</taxon>
        <taxon>Paenibacillaceae</taxon>
        <taxon>Paenibacillus</taxon>
    </lineage>
</organism>
<protein>
    <submittedName>
        <fullName evidence="7">Matrixin family metalloprotease</fullName>
    </submittedName>
</protein>
<dbReference type="InterPro" id="IPR024079">
    <property type="entry name" value="MetalloPept_cat_dom_sf"/>
</dbReference>
<feature type="chain" id="PRO_5045146618" evidence="5">
    <location>
        <begin position="29"/>
        <end position="396"/>
    </location>
</feature>
<evidence type="ECO:0000313" key="8">
    <source>
        <dbReference type="Proteomes" id="UP000577724"/>
    </source>
</evidence>
<feature type="signal peptide" evidence="5">
    <location>
        <begin position="1"/>
        <end position="28"/>
    </location>
</feature>
<dbReference type="Pfam" id="PF00413">
    <property type="entry name" value="Peptidase_M10"/>
    <property type="match status" value="1"/>
</dbReference>
<dbReference type="Proteomes" id="UP000577724">
    <property type="component" value="Unassembled WGS sequence"/>
</dbReference>
<dbReference type="EMBL" id="JABMCC010000121">
    <property type="protein sequence ID" value="NUU57956.1"/>
    <property type="molecule type" value="Genomic_DNA"/>
</dbReference>
<keyword evidence="7" id="KW-0482">Metalloprotease</keyword>
<dbReference type="GeneID" id="97134632"/>
<keyword evidence="3" id="KW-0378">Hydrolase</keyword>
<evidence type="ECO:0000256" key="2">
    <source>
        <dbReference type="ARBA" id="ARBA00022723"/>
    </source>
</evidence>
<evidence type="ECO:0000256" key="3">
    <source>
        <dbReference type="ARBA" id="ARBA00022801"/>
    </source>
</evidence>
<dbReference type="Gene3D" id="3.40.390.10">
    <property type="entry name" value="Collagenase (Catalytic Domain)"/>
    <property type="match status" value="1"/>
</dbReference>
<reference evidence="7 8" key="1">
    <citation type="submission" date="2020-05" db="EMBL/GenBank/DDBJ databases">
        <title>Genome Sequencing of Type Strains.</title>
        <authorList>
            <person name="Lemaire J.F."/>
            <person name="Inderbitzin P."/>
            <person name="Gregorio O.A."/>
            <person name="Collins S.B."/>
            <person name="Wespe N."/>
            <person name="Knight-Connoni V."/>
        </authorList>
    </citation>
    <scope>NUCLEOTIDE SEQUENCE [LARGE SCALE GENOMIC DNA]</scope>
    <source>
        <strain evidence="7 8">DSM 19942</strain>
    </source>
</reference>
<comment type="caution">
    <text evidence="7">The sequence shown here is derived from an EMBL/GenBank/DDBJ whole genome shotgun (WGS) entry which is preliminary data.</text>
</comment>
<keyword evidence="2" id="KW-0479">Metal-binding</keyword>
<dbReference type="GO" id="GO:0008237">
    <property type="term" value="F:metallopeptidase activity"/>
    <property type="evidence" value="ECO:0007669"/>
    <property type="project" value="UniProtKB-KW"/>
</dbReference>